<dbReference type="EMBL" id="BGPR01116119">
    <property type="protein sequence ID" value="GBN06112.1"/>
    <property type="molecule type" value="Genomic_DNA"/>
</dbReference>
<evidence type="ECO:0000313" key="2">
    <source>
        <dbReference type="EMBL" id="GBN65306.1"/>
    </source>
</evidence>
<accession>A0A4Y2KV63</accession>
<reference evidence="1 3" key="1">
    <citation type="journal article" date="2019" name="Sci. Rep.">
        <title>Orb-weaving spider Araneus ventricosus genome elucidates the spidroin gene catalogue.</title>
        <authorList>
            <person name="Kono N."/>
            <person name="Nakamura H."/>
            <person name="Ohtoshi R."/>
            <person name="Moran D.A.P."/>
            <person name="Shinohara A."/>
            <person name="Yoshida Y."/>
            <person name="Fujiwara M."/>
            <person name="Mori M."/>
            <person name="Tomita M."/>
            <person name="Arakawa K."/>
        </authorList>
    </citation>
    <scope>NUCLEOTIDE SEQUENCE [LARGE SCALE GENOMIC DNA]</scope>
</reference>
<keyword evidence="3" id="KW-1185">Reference proteome</keyword>
<dbReference type="AlphaFoldDB" id="A0A4Y2KV63"/>
<dbReference type="Proteomes" id="UP000499080">
    <property type="component" value="Unassembled WGS sequence"/>
</dbReference>
<sequence length="40" mass="4593">MQNRFCNSWDGRSEKSLRIPPKNSVVDALGVAHFFQIDTQ</sequence>
<comment type="caution">
    <text evidence="1">The sequence shown here is derived from an EMBL/GenBank/DDBJ whole genome shotgun (WGS) entry which is preliminary data.</text>
</comment>
<evidence type="ECO:0000313" key="3">
    <source>
        <dbReference type="Proteomes" id="UP000499080"/>
    </source>
</evidence>
<evidence type="ECO:0000313" key="1">
    <source>
        <dbReference type="EMBL" id="GBN06112.1"/>
    </source>
</evidence>
<gene>
    <name evidence="1" type="ORF">AVEN_87761_1</name>
    <name evidence="2" type="ORF">AVEN_98478_1</name>
</gene>
<protein>
    <submittedName>
        <fullName evidence="1">Uncharacterized protein</fullName>
    </submittedName>
</protein>
<organism evidence="1 3">
    <name type="scientific">Araneus ventricosus</name>
    <name type="common">Orbweaver spider</name>
    <name type="synonym">Epeira ventricosa</name>
    <dbReference type="NCBI Taxonomy" id="182803"/>
    <lineage>
        <taxon>Eukaryota</taxon>
        <taxon>Metazoa</taxon>
        <taxon>Ecdysozoa</taxon>
        <taxon>Arthropoda</taxon>
        <taxon>Chelicerata</taxon>
        <taxon>Arachnida</taxon>
        <taxon>Araneae</taxon>
        <taxon>Araneomorphae</taxon>
        <taxon>Entelegynae</taxon>
        <taxon>Araneoidea</taxon>
        <taxon>Araneidae</taxon>
        <taxon>Araneus</taxon>
    </lineage>
</organism>
<feature type="non-terminal residue" evidence="1">
    <location>
        <position position="40"/>
    </location>
</feature>
<name>A0A4Y2KV63_ARAVE</name>
<dbReference type="EMBL" id="BGPR01014461">
    <property type="protein sequence ID" value="GBN65306.1"/>
    <property type="molecule type" value="Genomic_DNA"/>
</dbReference>
<proteinExistence type="predicted"/>